<gene>
    <name evidence="6" type="primary">RP-L24</name>
    <name evidence="6" type="synonym">rplX</name>
</gene>
<protein>
    <recommendedName>
        <fullName evidence="4">50S ribosomal protein L24</fullName>
    </recommendedName>
</protein>
<dbReference type="GO" id="GO:0015934">
    <property type="term" value="C:large ribosomal subunit"/>
    <property type="evidence" value="ECO:0007669"/>
    <property type="project" value="InterPro"/>
</dbReference>
<evidence type="ECO:0000313" key="6">
    <source>
        <dbReference type="EMBL" id="AIE92034.1"/>
    </source>
</evidence>
<keyword evidence="2 6" id="KW-0689">Ribosomal protein</keyword>
<evidence type="ECO:0000256" key="3">
    <source>
        <dbReference type="ARBA" id="ARBA00023274"/>
    </source>
</evidence>
<feature type="region of interest" description="Disordered" evidence="5">
    <location>
        <begin position="57"/>
        <end position="76"/>
    </location>
</feature>
<reference evidence="6" key="1">
    <citation type="journal article" date="2014" name="Genome Biol. Evol.">
        <title>Pangenome evidence for extensive interdomain horizontal transfer affecting lineage core and shell genes in uncultured planktonic thaumarchaeota and euryarchaeota.</title>
        <authorList>
            <person name="Deschamps P."/>
            <person name="Zivanovic Y."/>
            <person name="Moreira D."/>
            <person name="Rodriguez-Valera F."/>
            <person name="Lopez-Garcia P."/>
        </authorList>
    </citation>
    <scope>NUCLEOTIDE SEQUENCE</scope>
</reference>
<evidence type="ECO:0000256" key="4">
    <source>
        <dbReference type="ARBA" id="ARBA00035478"/>
    </source>
</evidence>
<name>A0A075FKZ0_9EURY</name>
<accession>A0A075FKZ0</accession>
<dbReference type="InterPro" id="IPR005756">
    <property type="entry name" value="Ribosomal_uL24_euk/arc"/>
</dbReference>
<organism evidence="6">
    <name type="scientific">uncultured marine group II/III euryarchaeote AD1000_19_G08</name>
    <dbReference type="NCBI Taxonomy" id="1457733"/>
    <lineage>
        <taxon>Archaea</taxon>
        <taxon>Methanobacteriati</taxon>
        <taxon>Methanobacteriota</taxon>
        <taxon>environmental samples</taxon>
    </lineage>
</organism>
<dbReference type="CDD" id="cd06089">
    <property type="entry name" value="KOW_RPL26"/>
    <property type="match status" value="1"/>
</dbReference>
<dbReference type="InterPro" id="IPR041988">
    <property type="entry name" value="Ribosomal_uL24_KOW"/>
</dbReference>
<evidence type="ECO:0000256" key="1">
    <source>
        <dbReference type="ARBA" id="ARBA00010618"/>
    </source>
</evidence>
<dbReference type="GO" id="GO:0006412">
    <property type="term" value="P:translation"/>
    <property type="evidence" value="ECO:0007669"/>
    <property type="project" value="InterPro"/>
</dbReference>
<comment type="similarity">
    <text evidence="1">Belongs to the universal ribosomal protein uL24 family.</text>
</comment>
<dbReference type="GO" id="GO:0003735">
    <property type="term" value="F:structural constituent of ribosome"/>
    <property type="evidence" value="ECO:0007669"/>
    <property type="project" value="InterPro"/>
</dbReference>
<keyword evidence="3" id="KW-0687">Ribonucleoprotein</keyword>
<dbReference type="Gene3D" id="2.30.30.30">
    <property type="match status" value="1"/>
</dbReference>
<dbReference type="AlphaFoldDB" id="A0A075FKZ0"/>
<dbReference type="InterPro" id="IPR014722">
    <property type="entry name" value="Rib_uL2_dom2"/>
</dbReference>
<dbReference type="InterPro" id="IPR008991">
    <property type="entry name" value="Translation_prot_SH3-like_sf"/>
</dbReference>
<evidence type="ECO:0000256" key="2">
    <source>
        <dbReference type="ARBA" id="ARBA00022980"/>
    </source>
</evidence>
<evidence type="ECO:0000256" key="5">
    <source>
        <dbReference type="SAM" id="MobiDB-lite"/>
    </source>
</evidence>
<dbReference type="SUPFAM" id="SSF50104">
    <property type="entry name" value="Translation proteins SH3-like domain"/>
    <property type="match status" value="1"/>
</dbReference>
<sequence>MVSKHPSKQRRTSGKAALHVKRKRIRARLLSDDPELQGIRTVTVRAGDEVEVLRGDFSNPNSVKADSRGKRLGQSRGRAGIKAKVASVDTERGMIFVDGITSSTADGKEEGIPIRPSNLIVTALFEGDPLRIKRLMERSGGAADE</sequence>
<dbReference type="Pfam" id="PF16906">
    <property type="entry name" value="Ribosomal_L26"/>
    <property type="match status" value="1"/>
</dbReference>
<dbReference type="EMBL" id="KF900356">
    <property type="protein sequence ID" value="AIE92034.1"/>
    <property type="molecule type" value="Genomic_DNA"/>
</dbReference>
<dbReference type="GO" id="GO:0003723">
    <property type="term" value="F:RNA binding"/>
    <property type="evidence" value="ECO:0007669"/>
    <property type="project" value="InterPro"/>
</dbReference>
<dbReference type="PANTHER" id="PTHR11143">
    <property type="entry name" value="60S RIBOSOMAL PROTEIN L26 FAMILY MEMBER"/>
    <property type="match status" value="1"/>
</dbReference>
<proteinExistence type="inferred from homology"/>